<dbReference type="PROSITE" id="PS50835">
    <property type="entry name" value="IG_LIKE"/>
    <property type="match status" value="3"/>
</dbReference>
<gene>
    <name evidence="3" type="primary">IFNGR1</name>
</gene>
<feature type="domain" description="Ig-like" evidence="2">
    <location>
        <begin position="125"/>
        <end position="209"/>
    </location>
</feature>
<reference evidence="3" key="3">
    <citation type="submission" date="2025-09" db="UniProtKB">
        <authorList>
            <consortium name="Ensembl"/>
        </authorList>
    </citation>
    <scope>IDENTIFICATION</scope>
</reference>
<dbReference type="Gene3D" id="2.60.40.10">
    <property type="entry name" value="Immunoglobulins"/>
    <property type="match status" value="4"/>
</dbReference>
<feature type="signal peptide" evidence="1">
    <location>
        <begin position="1"/>
        <end position="19"/>
    </location>
</feature>
<dbReference type="InterPro" id="IPR036179">
    <property type="entry name" value="Ig-like_dom_sf"/>
</dbReference>
<protein>
    <recommendedName>
        <fullName evidence="2">Ig-like domain-containing protein</fullName>
    </recommendedName>
</protein>
<dbReference type="Proteomes" id="UP000314983">
    <property type="component" value="Chromosome 16"/>
</dbReference>
<dbReference type="InterPro" id="IPR003598">
    <property type="entry name" value="Ig_sub2"/>
</dbReference>
<dbReference type="PANTHER" id="PTHR46013:SF4">
    <property type="entry name" value="B-CELL RECEPTOR CD22-RELATED"/>
    <property type="match status" value="1"/>
</dbReference>
<dbReference type="PANTHER" id="PTHR46013">
    <property type="entry name" value="VASCULAR CELL ADHESION MOLECULE 1"/>
    <property type="match status" value="1"/>
</dbReference>
<dbReference type="InterPro" id="IPR003599">
    <property type="entry name" value="Ig_sub"/>
</dbReference>
<dbReference type="InterPro" id="IPR013783">
    <property type="entry name" value="Ig-like_fold"/>
</dbReference>
<feature type="domain" description="Ig-like" evidence="2">
    <location>
        <begin position="297"/>
        <end position="376"/>
    </location>
</feature>
<keyword evidence="4" id="KW-1185">Reference proteome</keyword>
<reference evidence="3 4" key="1">
    <citation type="submission" date="2020-05" db="EMBL/GenBank/DDBJ databases">
        <title>Electrophorus electricus (electric eel) genome, fEleEle1, primary haplotype.</title>
        <authorList>
            <person name="Myers G."/>
            <person name="Meyer A."/>
            <person name="Fedrigo O."/>
            <person name="Formenti G."/>
            <person name="Rhie A."/>
            <person name="Tracey A."/>
            <person name="Sims Y."/>
            <person name="Jarvis E.D."/>
        </authorList>
    </citation>
    <scope>NUCLEOTIDE SEQUENCE [LARGE SCALE GENOMIC DNA]</scope>
</reference>
<dbReference type="GeneTree" id="ENSGT01010000222294"/>
<dbReference type="Ensembl" id="ENSEEET00000065970.1">
    <property type="protein sequence ID" value="ENSEEEP00000059660.1"/>
    <property type="gene ID" value="ENSEEEG00000028290.1"/>
</dbReference>
<dbReference type="SUPFAM" id="SSF48726">
    <property type="entry name" value="Immunoglobulin"/>
    <property type="match status" value="4"/>
</dbReference>
<dbReference type="Pfam" id="PF13895">
    <property type="entry name" value="Ig_2"/>
    <property type="match status" value="3"/>
</dbReference>
<keyword evidence="1" id="KW-0732">Signal</keyword>
<accession>A0AAY5ERT5</accession>
<evidence type="ECO:0000259" key="2">
    <source>
        <dbReference type="PROSITE" id="PS50835"/>
    </source>
</evidence>
<dbReference type="SMART" id="SM00409">
    <property type="entry name" value="IG"/>
    <property type="match status" value="4"/>
</dbReference>
<feature type="chain" id="PRO_5044303252" description="Ig-like domain-containing protein" evidence="1">
    <location>
        <begin position="20"/>
        <end position="392"/>
    </location>
</feature>
<evidence type="ECO:0000256" key="1">
    <source>
        <dbReference type="SAM" id="SignalP"/>
    </source>
</evidence>
<organism evidence="3 4">
    <name type="scientific">Electrophorus electricus</name>
    <name type="common">Electric eel</name>
    <name type="synonym">Gymnotus electricus</name>
    <dbReference type="NCBI Taxonomy" id="8005"/>
    <lineage>
        <taxon>Eukaryota</taxon>
        <taxon>Metazoa</taxon>
        <taxon>Chordata</taxon>
        <taxon>Craniata</taxon>
        <taxon>Vertebrata</taxon>
        <taxon>Euteleostomi</taxon>
        <taxon>Actinopterygii</taxon>
        <taxon>Neopterygii</taxon>
        <taxon>Teleostei</taxon>
        <taxon>Ostariophysi</taxon>
        <taxon>Gymnotiformes</taxon>
        <taxon>Gymnotoidei</taxon>
        <taxon>Gymnotidae</taxon>
        <taxon>Electrophorus</taxon>
    </lineage>
</organism>
<name>A0AAY5ERT5_ELEEL</name>
<proteinExistence type="predicted"/>
<dbReference type="AlphaFoldDB" id="A0AAY5ERT5"/>
<sequence>MSVQITSAIPLVFLIISEGGWNVNYSPKSICALNVSTVTMGCTYTYPSGYVIVKTLWSTELVEGNQEPSDISLDAEYRDRVEYLGDKQSNCTLILRDVTEQDQRKYYFRFITNTATGKWQGQDGVQLFVTDLQVETPEEVVEGDDVTLTCKTTCNLTGPSYIWYKNGVSLSSTTKALNLKTVSSEHAGSYSCAVLGQSHSSSAVILDVRYAPKRASVSITPSGEIVEGSSVTLTCSSDANPPVQSYNWYKEKTLLGKENTYIIPNISSEDSGEYKCKSTNQHGSKYSSVILNVMYPPKNVSVSISPSGEIVEGSSVTLTCSSDANPPVQNYTWFKEGGTSPVGSGQTYSFTISSSSSGWYYCVAQNKYGSHSSALSVILKGEKWVYTIMELD</sequence>
<dbReference type="CDD" id="cd00096">
    <property type="entry name" value="Ig"/>
    <property type="match status" value="1"/>
</dbReference>
<evidence type="ECO:0000313" key="3">
    <source>
        <dbReference type="Ensembl" id="ENSEEEP00000059660.1"/>
    </source>
</evidence>
<dbReference type="SMART" id="SM00408">
    <property type="entry name" value="IGc2"/>
    <property type="match status" value="3"/>
</dbReference>
<evidence type="ECO:0000313" key="4">
    <source>
        <dbReference type="Proteomes" id="UP000314983"/>
    </source>
</evidence>
<reference evidence="3" key="2">
    <citation type="submission" date="2025-08" db="UniProtKB">
        <authorList>
            <consortium name="Ensembl"/>
        </authorList>
    </citation>
    <scope>IDENTIFICATION</scope>
</reference>
<dbReference type="InterPro" id="IPR007110">
    <property type="entry name" value="Ig-like_dom"/>
</dbReference>
<feature type="domain" description="Ig-like" evidence="2">
    <location>
        <begin position="212"/>
        <end position="292"/>
    </location>
</feature>